<proteinExistence type="predicted"/>
<protein>
    <submittedName>
        <fullName evidence="2">Small membrane protein YldA</fullName>
    </submittedName>
</protein>
<keyword evidence="3" id="KW-1185">Reference proteome</keyword>
<evidence type="ECO:0000256" key="1">
    <source>
        <dbReference type="SAM" id="Phobius"/>
    </source>
</evidence>
<evidence type="ECO:0000313" key="2">
    <source>
        <dbReference type="EMBL" id="MDV2864070.1"/>
    </source>
</evidence>
<accession>A0AB35RTY4</accession>
<dbReference type="Proteomes" id="UP001286589">
    <property type="component" value="Unassembled WGS sequence"/>
</dbReference>
<dbReference type="RefSeq" id="WP_309295208.1">
    <property type="nucleotide sequence ID" value="NZ_JAWJAC010000009.1"/>
</dbReference>
<keyword evidence="1" id="KW-1133">Transmembrane helix</keyword>
<dbReference type="EMBL" id="JAWJAC010000009">
    <property type="protein sequence ID" value="MDV2864070.1"/>
    <property type="molecule type" value="Genomic_DNA"/>
</dbReference>
<evidence type="ECO:0000313" key="3">
    <source>
        <dbReference type="Proteomes" id="UP001286589"/>
    </source>
</evidence>
<keyword evidence="1" id="KW-0812">Transmembrane</keyword>
<feature type="transmembrane region" description="Helical" evidence="1">
    <location>
        <begin position="6"/>
        <end position="25"/>
    </location>
</feature>
<dbReference type="InterPro" id="IPR048192">
    <property type="entry name" value="YldA-like"/>
</dbReference>
<sequence>MSETWIITLIYLIVVAIIVAAVLYLERRG</sequence>
<organism evidence="2 3">
    <name type="scientific">Phytobacter ursingii</name>
    <dbReference type="NCBI Taxonomy" id="1972431"/>
    <lineage>
        <taxon>Bacteria</taxon>
        <taxon>Pseudomonadati</taxon>
        <taxon>Pseudomonadota</taxon>
        <taxon>Gammaproteobacteria</taxon>
        <taxon>Enterobacterales</taxon>
        <taxon>Enterobacteriaceae</taxon>
        <taxon>Phytobacter</taxon>
    </lineage>
</organism>
<dbReference type="NCBIfam" id="NF041476">
    <property type="entry name" value="membrane_YldA"/>
    <property type="match status" value="1"/>
</dbReference>
<keyword evidence="1" id="KW-0472">Membrane</keyword>
<name>A0AB35RTY4_9ENTR</name>
<gene>
    <name evidence="2" type="primary">yldA</name>
    <name evidence="2" type="ORF">R0H02_16555</name>
</gene>
<dbReference type="Pfam" id="PF23689">
    <property type="entry name" value="YldA"/>
    <property type="match status" value="1"/>
</dbReference>
<reference evidence="2 3" key="1">
    <citation type="submission" date="2023-10" db="EMBL/GenBank/DDBJ databases">
        <title>Phytobacter spp. The emergence of a new genus of hospital-origin enterobacteria encoding carbapenemases in Argentina.</title>
        <authorList>
            <person name="Vay C."/>
            <person name="Almuzara M."/>
            <person name="Traglia G.M."/>
            <person name="Campos J."/>
        </authorList>
    </citation>
    <scope>NUCLEOTIDE SEQUENCE [LARGE SCALE GENOMIC DNA]</scope>
    <source>
        <strain evidence="2 3">CVMA36</strain>
    </source>
</reference>
<dbReference type="AlphaFoldDB" id="A0AB35RTY4"/>
<comment type="caution">
    <text evidence="2">The sequence shown here is derived from an EMBL/GenBank/DDBJ whole genome shotgun (WGS) entry which is preliminary data.</text>
</comment>